<dbReference type="InterPro" id="IPR016191">
    <property type="entry name" value="Ribonuclease/ribotoxin"/>
</dbReference>
<dbReference type="GO" id="GO:0003723">
    <property type="term" value="F:RNA binding"/>
    <property type="evidence" value="ECO:0007669"/>
    <property type="project" value="InterPro"/>
</dbReference>
<evidence type="ECO:0000313" key="5">
    <source>
        <dbReference type="Proteomes" id="UP000011760"/>
    </source>
</evidence>
<keyword evidence="1" id="KW-0540">Nuclease</keyword>
<dbReference type="Pfam" id="PF00545">
    <property type="entry name" value="Ribonuclease"/>
    <property type="match status" value="1"/>
</dbReference>
<dbReference type="GO" id="GO:0016787">
    <property type="term" value="F:hydrolase activity"/>
    <property type="evidence" value="ECO:0007669"/>
    <property type="project" value="UniProtKB-KW"/>
</dbReference>
<dbReference type="Gene3D" id="3.10.450.30">
    <property type="entry name" value="Microbial ribonucleases"/>
    <property type="match status" value="1"/>
</dbReference>
<keyword evidence="2" id="KW-0378">Hydrolase</keyword>
<dbReference type="RefSeq" id="WP_015651776.1">
    <property type="nucleotide sequence ID" value="NC_020506.1"/>
</dbReference>
<protein>
    <submittedName>
        <fullName evidence="4">Uncharacterized protein</fullName>
    </submittedName>
</protein>
<dbReference type="EMBL" id="CP004354">
    <property type="protein sequence ID" value="AGG67345.1"/>
    <property type="molecule type" value="Genomic_DNA"/>
</dbReference>
<dbReference type="GO" id="GO:0004521">
    <property type="term" value="F:RNA endonuclease activity"/>
    <property type="evidence" value="ECO:0007669"/>
    <property type="project" value="InterPro"/>
</dbReference>
<evidence type="ECO:0000256" key="1">
    <source>
        <dbReference type="ARBA" id="ARBA00022722"/>
    </source>
</evidence>
<organism evidence="4 5">
    <name type="scientific">Corynebacterium callunae DSM 20147</name>
    <dbReference type="NCBI Taxonomy" id="1121353"/>
    <lineage>
        <taxon>Bacteria</taxon>
        <taxon>Bacillati</taxon>
        <taxon>Actinomycetota</taxon>
        <taxon>Actinomycetes</taxon>
        <taxon>Mycobacteriales</taxon>
        <taxon>Corynebacteriaceae</taxon>
        <taxon>Corynebacterium</taxon>
    </lineage>
</organism>
<feature type="compositionally biased region" description="Low complexity" evidence="3">
    <location>
        <begin position="34"/>
        <end position="69"/>
    </location>
</feature>
<dbReference type="OrthoDB" id="5326845at2"/>
<dbReference type="eggNOG" id="COG4290">
    <property type="taxonomic scope" value="Bacteria"/>
</dbReference>
<dbReference type="PATRIC" id="fig|1121353.3.peg.1948"/>
<gene>
    <name evidence="4" type="ORF">H924_09535</name>
</gene>
<sequence>MQNGKKALGGVLGFVVLLGAAWFGIDLNDSNNQATSASSTLSSTTSAKTSSSKSSSPTSSAAASGTSGLDTCSLGELPQQADLVVDDILAGGPFEYPDNDGVRFGNYEGVLPDESNNYYREYTVETPGLSHRGPQRIVTGGTNQTDPEVWYYTSDHYETFCEITDAEN</sequence>
<evidence type="ECO:0000313" key="4">
    <source>
        <dbReference type="EMBL" id="AGG67345.1"/>
    </source>
</evidence>
<dbReference type="Proteomes" id="UP000011760">
    <property type="component" value="Chromosome"/>
</dbReference>
<dbReference type="AlphaFoldDB" id="M1UGF2"/>
<reference evidence="4 5" key="1">
    <citation type="submission" date="2013-02" db="EMBL/GenBank/DDBJ databases">
        <title>The complete genome sequence of Corynebacterium callunae DSM 20147.</title>
        <authorList>
            <person name="Ruckert C."/>
            <person name="Albersmeier A."/>
            <person name="Kalinowski J."/>
        </authorList>
    </citation>
    <scope>NUCLEOTIDE SEQUENCE [LARGE SCALE GENOMIC DNA]</scope>
    <source>
        <strain evidence="4 5">DSM 20147</strain>
    </source>
</reference>
<name>M1UGF2_9CORY</name>
<dbReference type="InterPro" id="IPR000026">
    <property type="entry name" value="N1-like"/>
</dbReference>
<accession>M1UGF2</accession>
<proteinExistence type="predicted"/>
<dbReference type="KEGG" id="ccn:H924_09535"/>
<dbReference type="HOGENOM" id="CLU_112496_0_1_11"/>
<keyword evidence="5" id="KW-1185">Reference proteome</keyword>
<dbReference type="SUPFAM" id="SSF53933">
    <property type="entry name" value="Microbial ribonucleases"/>
    <property type="match status" value="1"/>
</dbReference>
<evidence type="ECO:0000256" key="3">
    <source>
        <dbReference type="SAM" id="MobiDB-lite"/>
    </source>
</evidence>
<dbReference type="STRING" id="1121353.H924_09535"/>
<feature type="region of interest" description="Disordered" evidence="3">
    <location>
        <begin position="34"/>
        <end position="74"/>
    </location>
</feature>
<evidence type="ECO:0000256" key="2">
    <source>
        <dbReference type="ARBA" id="ARBA00022801"/>
    </source>
</evidence>